<comment type="caution">
    <text evidence="1">The sequence shown here is derived from an EMBL/GenBank/DDBJ whole genome shotgun (WGS) entry which is preliminary data.</text>
</comment>
<organism evidence="1 2">
    <name type="scientific">Candidatus Uhrbacteria bacterium RIFCSPLOWO2_01_FULL_47_24</name>
    <dbReference type="NCBI Taxonomy" id="1802401"/>
    <lineage>
        <taxon>Bacteria</taxon>
        <taxon>Candidatus Uhriibacteriota</taxon>
    </lineage>
</organism>
<protein>
    <submittedName>
        <fullName evidence="1">Uncharacterized protein</fullName>
    </submittedName>
</protein>
<dbReference type="AlphaFoldDB" id="A0A1F7US07"/>
<sequence length="96" mass="11839">MEIAILLFIWLIIYEVFYSPKGRIRQLRRAIYRIPIKIARLKRKMPDEAKHFDEMCEKALNARYKMINALLDFHFDPDEDREYIKEIRLTMPFDFR</sequence>
<accession>A0A1F7US07</accession>
<dbReference type="EMBL" id="MGEJ01000010">
    <property type="protein sequence ID" value="OGL81071.1"/>
    <property type="molecule type" value="Genomic_DNA"/>
</dbReference>
<proteinExistence type="predicted"/>
<evidence type="ECO:0000313" key="1">
    <source>
        <dbReference type="EMBL" id="OGL81071.1"/>
    </source>
</evidence>
<dbReference type="Proteomes" id="UP000176897">
    <property type="component" value="Unassembled WGS sequence"/>
</dbReference>
<name>A0A1F7US07_9BACT</name>
<reference evidence="1 2" key="1">
    <citation type="journal article" date="2016" name="Nat. Commun.">
        <title>Thousands of microbial genomes shed light on interconnected biogeochemical processes in an aquifer system.</title>
        <authorList>
            <person name="Anantharaman K."/>
            <person name="Brown C.T."/>
            <person name="Hug L.A."/>
            <person name="Sharon I."/>
            <person name="Castelle C.J."/>
            <person name="Probst A.J."/>
            <person name="Thomas B.C."/>
            <person name="Singh A."/>
            <person name="Wilkins M.J."/>
            <person name="Karaoz U."/>
            <person name="Brodie E.L."/>
            <person name="Williams K.H."/>
            <person name="Hubbard S.S."/>
            <person name="Banfield J.F."/>
        </authorList>
    </citation>
    <scope>NUCLEOTIDE SEQUENCE [LARGE SCALE GENOMIC DNA]</scope>
</reference>
<gene>
    <name evidence="1" type="ORF">A3B21_01590</name>
</gene>
<evidence type="ECO:0000313" key="2">
    <source>
        <dbReference type="Proteomes" id="UP000176897"/>
    </source>
</evidence>